<organism evidence="2 3">
    <name type="scientific">Luteibacter pinisoli</name>
    <dbReference type="NCBI Taxonomy" id="2589080"/>
    <lineage>
        <taxon>Bacteria</taxon>
        <taxon>Pseudomonadati</taxon>
        <taxon>Pseudomonadota</taxon>
        <taxon>Gammaproteobacteria</taxon>
        <taxon>Lysobacterales</taxon>
        <taxon>Rhodanobacteraceae</taxon>
        <taxon>Luteibacter</taxon>
    </lineage>
</organism>
<protein>
    <submittedName>
        <fullName evidence="2">DUF4377 domain-containing protein</fullName>
    </submittedName>
</protein>
<gene>
    <name evidence="2" type="ORF">FIV34_02310</name>
</gene>
<name>A0A4Y5YYP8_9GAMM</name>
<dbReference type="AlphaFoldDB" id="A0A4Y5YYP8"/>
<dbReference type="InterPro" id="IPR025485">
    <property type="entry name" value="DUF4377"/>
</dbReference>
<proteinExistence type="predicted"/>
<evidence type="ECO:0000313" key="2">
    <source>
        <dbReference type="EMBL" id="QDE38112.1"/>
    </source>
</evidence>
<dbReference type="KEGG" id="lpy:FIV34_02310"/>
<dbReference type="RefSeq" id="WP_139979273.1">
    <property type="nucleotide sequence ID" value="NZ_CP041046.1"/>
</dbReference>
<sequence length="115" mass="13020">MRLALLCTTVVALAACATTGDHHGSRERLVYIAAEKVPCSAGAMKTECLQYREQPNQPWQLNYAPVDNFDWKQGNEYLVKITEFEVKNPPADASRTRWRVEKIVEQHPVNDPPVP</sequence>
<dbReference type="Proteomes" id="UP000316093">
    <property type="component" value="Chromosome"/>
</dbReference>
<dbReference type="EMBL" id="CP041046">
    <property type="protein sequence ID" value="QDE38112.1"/>
    <property type="molecule type" value="Genomic_DNA"/>
</dbReference>
<dbReference type="Pfam" id="PF14302">
    <property type="entry name" value="DUF4377"/>
    <property type="match status" value="1"/>
</dbReference>
<feature type="domain" description="DUF4377" evidence="1">
    <location>
        <begin position="31"/>
        <end position="106"/>
    </location>
</feature>
<accession>A0A4Y5YYP8</accession>
<reference evidence="2 3" key="1">
    <citation type="submission" date="2019-06" db="EMBL/GenBank/DDBJ databases">
        <title>A complete genome sequence for Luteibacter pinisoli MAH-14.</title>
        <authorList>
            <person name="Baltrus D.A."/>
        </authorList>
    </citation>
    <scope>NUCLEOTIDE SEQUENCE [LARGE SCALE GENOMIC DNA]</scope>
    <source>
        <strain evidence="2 3">MAH-14</strain>
    </source>
</reference>
<evidence type="ECO:0000259" key="1">
    <source>
        <dbReference type="Pfam" id="PF14302"/>
    </source>
</evidence>
<dbReference type="PROSITE" id="PS51257">
    <property type="entry name" value="PROKAR_LIPOPROTEIN"/>
    <property type="match status" value="1"/>
</dbReference>
<dbReference type="OrthoDB" id="7871744at2"/>
<keyword evidence="3" id="KW-1185">Reference proteome</keyword>
<evidence type="ECO:0000313" key="3">
    <source>
        <dbReference type="Proteomes" id="UP000316093"/>
    </source>
</evidence>